<evidence type="ECO:0000313" key="2">
    <source>
        <dbReference type="Proteomes" id="UP000182840"/>
    </source>
</evidence>
<protein>
    <submittedName>
        <fullName evidence="1">Uncharacterized protein</fullName>
    </submittedName>
</protein>
<reference evidence="2" key="1">
    <citation type="submission" date="2016-11" db="EMBL/GenBank/DDBJ databases">
        <title>Mesorhizobium oceanicum sp. nov., isolated from deep seawater in South China Sea.</title>
        <authorList>
            <person name="Fu G.-Y."/>
        </authorList>
    </citation>
    <scope>NUCLEOTIDE SEQUENCE [LARGE SCALE GENOMIC DNA]</scope>
    <source>
        <strain evidence="2">B7</strain>
    </source>
</reference>
<accession>A0A1L3SU22</accession>
<dbReference type="KEGG" id="meso:BSQ44_17060"/>
<dbReference type="EMBL" id="CP018171">
    <property type="protein sequence ID" value="APH72884.1"/>
    <property type="molecule type" value="Genomic_DNA"/>
</dbReference>
<proteinExistence type="predicted"/>
<dbReference type="AlphaFoldDB" id="A0A1L3SU22"/>
<dbReference type="STRING" id="1670800.BSQ44_17060"/>
<gene>
    <name evidence="1" type="ORF">BSQ44_17060</name>
</gene>
<dbReference type="RefSeq" id="WP_072606319.1">
    <property type="nucleotide sequence ID" value="NZ_CP018171.1"/>
</dbReference>
<sequence>MANAATRASMALRGIGAGIFAGLAAGGVAGVVNQIGQVAQGIAAIGDEAKRAGVSNRVFQEWAIVAEQARIPVDAMIDGLKELQLRGDEFAITGKGSAAEAFARLGYGAEELKSKLADPSALLLEIIDRLGKFDKAAQIRISDELFGGSAGERFVELLDQGAAGIRRTIDEAHTLGNVLSDEVIERAAEIDRQFKIISQTVGTALKGAIVNAATALQQFIDSFRNFEDQQDATLDARIAEIGAQQLALENRILKLKGQQHDGGLFSRDVSGDIAYLEEQRAGLLEEEAQIMRVIAARQKAREIAPLPAIGTPFLPPAYTPPPPSGSAARDASATKIERERQAVTDLIAELERELSLIGATDLQRQISNALRDAGAAATDDQRAKIAALITALHAEEQAQQKATDAKQEFASIASNAVTGFISDLRSGATEGEAFGNMISNIADRLIDLAVQMMIIKPLMSAFGLKGGGYVSTGTSPVSLATGGYVSGPGTSTSDSIPARLSDGEYVVNAAATKRNRALLEAINAGQIPRFASGGPVGRGDHPKGMAGASTGNITFAPATSITIEGGSRDPAADEKMANSVAANVERVLQEKMASFMMEQMRGGNALKRGSFA</sequence>
<dbReference type="OrthoDB" id="38641at2"/>
<name>A0A1L3SU22_9HYPH</name>
<organism evidence="1 2">
    <name type="scientific">Aquibium oceanicum</name>
    <dbReference type="NCBI Taxonomy" id="1670800"/>
    <lineage>
        <taxon>Bacteria</taxon>
        <taxon>Pseudomonadati</taxon>
        <taxon>Pseudomonadota</taxon>
        <taxon>Alphaproteobacteria</taxon>
        <taxon>Hyphomicrobiales</taxon>
        <taxon>Phyllobacteriaceae</taxon>
        <taxon>Aquibium</taxon>
    </lineage>
</organism>
<keyword evidence="2" id="KW-1185">Reference proteome</keyword>
<dbReference type="Proteomes" id="UP000182840">
    <property type="component" value="Chromosome"/>
</dbReference>
<evidence type="ECO:0000313" key="1">
    <source>
        <dbReference type="EMBL" id="APH72884.1"/>
    </source>
</evidence>